<proteinExistence type="predicted"/>
<name>A0A381VN38_9ZZZZ</name>
<organism evidence="1">
    <name type="scientific">marine metagenome</name>
    <dbReference type="NCBI Taxonomy" id="408172"/>
    <lineage>
        <taxon>unclassified sequences</taxon>
        <taxon>metagenomes</taxon>
        <taxon>ecological metagenomes</taxon>
    </lineage>
</organism>
<dbReference type="EMBL" id="UINC01009290">
    <property type="protein sequence ID" value="SVA41692.1"/>
    <property type="molecule type" value="Genomic_DNA"/>
</dbReference>
<reference evidence="1" key="1">
    <citation type="submission" date="2018-05" db="EMBL/GenBank/DDBJ databases">
        <authorList>
            <person name="Lanie J.A."/>
            <person name="Ng W.-L."/>
            <person name="Kazmierczak K.M."/>
            <person name="Andrzejewski T.M."/>
            <person name="Davidsen T.M."/>
            <person name="Wayne K.J."/>
            <person name="Tettelin H."/>
            <person name="Glass J.I."/>
            <person name="Rusch D."/>
            <person name="Podicherti R."/>
            <person name="Tsui H.-C.T."/>
            <person name="Winkler M.E."/>
        </authorList>
    </citation>
    <scope>NUCLEOTIDE SEQUENCE</scope>
</reference>
<dbReference type="AlphaFoldDB" id="A0A381VN38"/>
<accession>A0A381VN38</accession>
<gene>
    <name evidence="1" type="ORF">METZ01_LOCUS94546</name>
</gene>
<sequence>MTTKSDGNVVCVPVLTYCFNLFVA</sequence>
<evidence type="ECO:0000313" key="1">
    <source>
        <dbReference type="EMBL" id="SVA41692.1"/>
    </source>
</evidence>
<protein>
    <submittedName>
        <fullName evidence="1">Uncharacterized protein</fullName>
    </submittedName>
</protein>